<dbReference type="Pfam" id="PF16230">
    <property type="entry name" value="DUF4889"/>
    <property type="match status" value="1"/>
</dbReference>
<evidence type="ECO:0000313" key="2">
    <source>
        <dbReference type="EMBL" id="MCQ9302880.1"/>
    </source>
</evidence>
<dbReference type="RefSeq" id="WP_096791300.1">
    <property type="nucleotide sequence ID" value="NZ_CP064868.1"/>
</dbReference>
<dbReference type="InterPro" id="IPR032613">
    <property type="entry name" value="DUF4889"/>
</dbReference>
<accession>A0AAW5LFB1</accession>
<dbReference type="SUPFAM" id="SSF159121">
    <property type="entry name" value="BC4932-like"/>
    <property type="match status" value="1"/>
</dbReference>
<evidence type="ECO:0000313" key="3">
    <source>
        <dbReference type="Proteomes" id="UP001204068"/>
    </source>
</evidence>
<evidence type="ECO:0000256" key="1">
    <source>
        <dbReference type="SAM" id="Phobius"/>
    </source>
</evidence>
<reference evidence="2" key="1">
    <citation type="submission" date="2022-07" db="EMBL/GenBank/DDBJ databases">
        <title>Bacterial species isolated from the porcine tonsil microbiota.</title>
        <authorList>
            <person name="Oliveira I.M.F."/>
        </authorList>
    </citation>
    <scope>NUCLEOTIDE SEQUENCE</scope>
    <source>
        <strain evidence="2">8QC2O2</strain>
    </source>
</reference>
<sequence length="105" mass="12257">MKKILIITGTILLIVITYLVCSVYYLNRNVEYYGVISDNNRVNKLVSEEKDVVYNYHLPDDEEKLKKGDWIKITFTENRGTIVKQEVINKSDVPSNIINKYKSLK</sequence>
<organism evidence="2 3">
    <name type="scientific">Mammaliicoccus sciuri</name>
    <name type="common">Staphylococcus sciuri</name>
    <dbReference type="NCBI Taxonomy" id="1296"/>
    <lineage>
        <taxon>Bacteria</taxon>
        <taxon>Bacillati</taxon>
        <taxon>Bacillota</taxon>
        <taxon>Bacilli</taxon>
        <taxon>Bacillales</taxon>
        <taxon>Staphylococcaceae</taxon>
        <taxon>Mammaliicoccus</taxon>
    </lineage>
</organism>
<protein>
    <submittedName>
        <fullName evidence="2">DUF4889 domain-containing protein</fullName>
    </submittedName>
</protein>
<dbReference type="AlphaFoldDB" id="A0AAW5LFB1"/>
<dbReference type="Proteomes" id="UP001204068">
    <property type="component" value="Unassembled WGS sequence"/>
</dbReference>
<dbReference type="InterPro" id="IPR036166">
    <property type="entry name" value="YxeA-like_sf"/>
</dbReference>
<name>A0AAW5LFB1_MAMSC</name>
<proteinExistence type="predicted"/>
<dbReference type="EMBL" id="JANILD010000001">
    <property type="protein sequence ID" value="MCQ9302880.1"/>
    <property type="molecule type" value="Genomic_DNA"/>
</dbReference>
<keyword evidence="1" id="KW-1133">Transmembrane helix</keyword>
<gene>
    <name evidence="2" type="ORF">NQ032_04500</name>
</gene>
<feature type="transmembrane region" description="Helical" evidence="1">
    <location>
        <begin position="6"/>
        <end position="26"/>
    </location>
</feature>
<comment type="caution">
    <text evidence="2">The sequence shown here is derived from an EMBL/GenBank/DDBJ whole genome shotgun (WGS) entry which is preliminary data.</text>
</comment>
<keyword evidence="1" id="KW-0812">Transmembrane</keyword>
<keyword evidence="1" id="KW-0472">Membrane</keyword>